<feature type="compositionally biased region" description="Low complexity" evidence="5">
    <location>
        <begin position="544"/>
        <end position="556"/>
    </location>
</feature>
<gene>
    <name evidence="6" type="ORF">AAE3_LOCUS9431</name>
</gene>
<dbReference type="GO" id="GO:0006312">
    <property type="term" value="P:mitotic recombination"/>
    <property type="evidence" value="ECO:0007669"/>
    <property type="project" value="TreeGrafter"/>
</dbReference>
<accession>A0A8S0XWT6</accession>
<comment type="caution">
    <text evidence="6">The sequence shown here is derived from an EMBL/GenBank/DDBJ whole genome shotgun (WGS) entry which is preliminary data.</text>
</comment>
<evidence type="ECO:0000256" key="5">
    <source>
        <dbReference type="SAM" id="MobiDB-lite"/>
    </source>
</evidence>
<dbReference type="Pfam" id="PF04098">
    <property type="entry name" value="Rad52_Rad22"/>
    <property type="match status" value="1"/>
</dbReference>
<dbReference type="GO" id="GO:0005634">
    <property type="term" value="C:nucleus"/>
    <property type="evidence" value="ECO:0007669"/>
    <property type="project" value="TreeGrafter"/>
</dbReference>
<proteinExistence type="inferred from homology"/>
<dbReference type="OrthoDB" id="206565at2759"/>
<keyword evidence="3" id="KW-0233">DNA recombination</keyword>
<feature type="compositionally biased region" description="Polar residues" evidence="5">
    <location>
        <begin position="296"/>
        <end position="307"/>
    </location>
</feature>
<evidence type="ECO:0000256" key="3">
    <source>
        <dbReference type="ARBA" id="ARBA00023172"/>
    </source>
</evidence>
<dbReference type="PANTHER" id="PTHR12132:SF1">
    <property type="entry name" value="DNA REPAIR PROTEIN RAD52 HOMOLOG"/>
    <property type="match status" value="1"/>
</dbReference>
<evidence type="ECO:0000256" key="1">
    <source>
        <dbReference type="ARBA" id="ARBA00006638"/>
    </source>
</evidence>
<evidence type="ECO:0000256" key="4">
    <source>
        <dbReference type="ARBA" id="ARBA00023204"/>
    </source>
</evidence>
<dbReference type="GO" id="GO:0003697">
    <property type="term" value="F:single-stranded DNA binding"/>
    <property type="evidence" value="ECO:0007669"/>
    <property type="project" value="UniProtKB-ARBA"/>
</dbReference>
<feature type="compositionally biased region" description="Polar residues" evidence="5">
    <location>
        <begin position="348"/>
        <end position="363"/>
    </location>
</feature>
<dbReference type="GO" id="GO:0000724">
    <property type="term" value="P:double-strand break repair via homologous recombination"/>
    <property type="evidence" value="ECO:0007669"/>
    <property type="project" value="TreeGrafter"/>
</dbReference>
<evidence type="ECO:0000313" key="7">
    <source>
        <dbReference type="Proteomes" id="UP000467700"/>
    </source>
</evidence>
<feature type="compositionally biased region" description="Polar residues" evidence="5">
    <location>
        <begin position="464"/>
        <end position="481"/>
    </location>
</feature>
<dbReference type="InterPro" id="IPR041247">
    <property type="entry name" value="Rad52_fam"/>
</dbReference>
<dbReference type="EMBL" id="CACVBS010000058">
    <property type="protein sequence ID" value="CAA7267231.1"/>
    <property type="molecule type" value="Genomic_DNA"/>
</dbReference>
<sequence length="676" mass="71674">MAGAFSGHLIDAHNPGSPFDSSIATHGAMSFNPMMHGTPYAQQSFSLFNSQSSVGANDSISEETAKKIASLQVKLDQKLGPEYISQRPGPGGGPKLTYVEGWKIINLANEVFGFNGWSSSIVNLTTDFADYSEETRRYSVGVTAVMRVTLRDGVFHEDVGYGMLENSKSKGMALDKCKKEAVTDGLKRALRNFGNVLGNCLYDKTYASEIVKIKVDPPKLKKEDLHRRPEFDDVKPDISSLSASTPNSSISSNQNASRSSNSSRPPAQQPQQAKPRTFLPALAQPTASGSGSSSSTYNANNQRQSAMNTRSNLNGSNTTTTTPSYHPQQRTSTPQPQAQPQPERRVSFSDSRGTAPQQQQAASGSIMKPEPDFDDDDGFGMNDDEFLALADLGPPIGADDSDAGRPIDHEEGLLQLPEEEDDHDEGASMLPMEMTTSRSAQSTANANMSSTSTSRQELIAAALRSSSEGAGPSNEGQIRNNAPSRPAPGPPASSSTIGASPRSVTSTSTSTANSSSSSSNSMGPPPVPPQQNAPQNSRANSFAQQQHQRYMNQRQNTQNASSSAHTHNQNVNPNPSLSSSSAIGNVVKRASTPSIGGFHFPPGINPLSSLAPPSSVIGIKRPAETTSFRGGRPGMGLQQAVSGLGLEQGSGSQMGHRQVLGALDIGEGGDVKRIRR</sequence>
<evidence type="ECO:0000313" key="6">
    <source>
        <dbReference type="EMBL" id="CAA7267231.1"/>
    </source>
</evidence>
<feature type="compositionally biased region" description="Basic and acidic residues" evidence="5">
    <location>
        <begin position="402"/>
        <end position="412"/>
    </location>
</feature>
<dbReference type="InterPro" id="IPR007232">
    <property type="entry name" value="Rad52_Rad59_Rad22"/>
</dbReference>
<organism evidence="6 7">
    <name type="scientific">Cyclocybe aegerita</name>
    <name type="common">Black poplar mushroom</name>
    <name type="synonym">Agrocybe aegerita</name>
    <dbReference type="NCBI Taxonomy" id="1973307"/>
    <lineage>
        <taxon>Eukaryota</taxon>
        <taxon>Fungi</taxon>
        <taxon>Dikarya</taxon>
        <taxon>Basidiomycota</taxon>
        <taxon>Agaricomycotina</taxon>
        <taxon>Agaricomycetes</taxon>
        <taxon>Agaricomycetidae</taxon>
        <taxon>Agaricales</taxon>
        <taxon>Agaricineae</taxon>
        <taxon>Bolbitiaceae</taxon>
        <taxon>Cyclocybe</taxon>
    </lineage>
</organism>
<protein>
    <submittedName>
        <fullName evidence="6">Uncharacterized protein</fullName>
    </submittedName>
</protein>
<feature type="compositionally biased region" description="Acidic residues" evidence="5">
    <location>
        <begin position="372"/>
        <end position="386"/>
    </location>
</feature>
<feature type="compositionally biased region" description="Low complexity" evidence="5">
    <location>
        <begin position="492"/>
        <end position="522"/>
    </location>
</feature>
<dbReference type="FunFam" id="3.30.390.80:FF:000001">
    <property type="entry name" value="DNA repair protein RAD52 homolog"/>
    <property type="match status" value="1"/>
</dbReference>
<keyword evidence="7" id="KW-1185">Reference proteome</keyword>
<keyword evidence="4" id="KW-0234">DNA repair</keyword>
<name>A0A8S0XWT6_CYCAE</name>
<keyword evidence="2" id="KW-0227">DNA damage</keyword>
<dbReference type="InterPro" id="IPR042525">
    <property type="entry name" value="Rad52_Rad59_Rad22_sf"/>
</dbReference>
<evidence type="ECO:0000256" key="2">
    <source>
        <dbReference type="ARBA" id="ARBA00022763"/>
    </source>
</evidence>
<dbReference type="Proteomes" id="UP000467700">
    <property type="component" value="Unassembled WGS sequence"/>
</dbReference>
<feature type="compositionally biased region" description="Low complexity" evidence="5">
    <location>
        <begin position="308"/>
        <end position="341"/>
    </location>
</feature>
<feature type="region of interest" description="Disordered" evidence="5">
    <location>
        <begin position="224"/>
        <end position="581"/>
    </location>
</feature>
<reference evidence="6 7" key="1">
    <citation type="submission" date="2020-01" db="EMBL/GenBank/DDBJ databases">
        <authorList>
            <person name="Gupta K D."/>
        </authorList>
    </citation>
    <scope>NUCLEOTIDE SEQUENCE [LARGE SCALE GENOMIC DNA]</scope>
</reference>
<feature type="compositionally biased region" description="Basic and acidic residues" evidence="5">
    <location>
        <begin position="224"/>
        <end position="236"/>
    </location>
</feature>
<feature type="compositionally biased region" description="Low complexity" evidence="5">
    <location>
        <begin position="239"/>
        <end position="276"/>
    </location>
</feature>
<dbReference type="PANTHER" id="PTHR12132">
    <property type="entry name" value="DNA REPAIR AND RECOMBINATION PROTEIN RAD52, RAD59"/>
    <property type="match status" value="1"/>
</dbReference>
<feature type="compositionally biased region" description="Low complexity" evidence="5">
    <location>
        <begin position="439"/>
        <end position="454"/>
    </location>
</feature>
<dbReference type="AlphaFoldDB" id="A0A8S0XWT6"/>
<dbReference type="Gene3D" id="3.30.390.80">
    <property type="entry name" value="DNA repair protein Rad52/59/22"/>
    <property type="match status" value="1"/>
</dbReference>
<feature type="compositionally biased region" description="Polar residues" evidence="5">
    <location>
        <begin position="557"/>
        <end position="575"/>
    </location>
</feature>
<dbReference type="GO" id="GO:0045002">
    <property type="term" value="P:double-strand break repair via single-strand annealing"/>
    <property type="evidence" value="ECO:0007669"/>
    <property type="project" value="TreeGrafter"/>
</dbReference>
<dbReference type="SUPFAM" id="SSF54768">
    <property type="entry name" value="dsRNA-binding domain-like"/>
    <property type="match status" value="1"/>
</dbReference>
<comment type="similarity">
    <text evidence="1">Belongs to the RAD52 family.</text>
</comment>